<evidence type="ECO:0000259" key="2">
    <source>
        <dbReference type="Pfam" id="PF05448"/>
    </source>
</evidence>
<dbReference type="EMBL" id="AWGW01000026">
    <property type="protein sequence ID" value="ERJ99361.1"/>
    <property type="molecule type" value="Genomic_DNA"/>
</dbReference>
<dbReference type="GO" id="GO:0005976">
    <property type="term" value="P:polysaccharide metabolic process"/>
    <property type="evidence" value="ECO:0007669"/>
    <property type="project" value="TreeGrafter"/>
</dbReference>
<name>U2KLJ3_9BACT</name>
<reference evidence="3 4" key="1">
    <citation type="submission" date="2013-08" db="EMBL/GenBank/DDBJ databases">
        <authorList>
            <person name="Durkin A.S."/>
            <person name="Haft D.R."/>
            <person name="McCorrison J."/>
            <person name="Torralba M."/>
            <person name="Gillis M."/>
            <person name="Haft D.H."/>
            <person name="Methe B."/>
            <person name="Sutton G."/>
            <person name="Nelson K.E."/>
        </authorList>
    </citation>
    <scope>NUCLEOTIDE SEQUENCE [LARGE SCALE GENOMIC DNA]</scope>
    <source>
        <strain evidence="3 4">F0493</strain>
    </source>
</reference>
<proteinExistence type="predicted"/>
<dbReference type="GO" id="GO:0052689">
    <property type="term" value="F:carboxylic ester hydrolase activity"/>
    <property type="evidence" value="ECO:0007669"/>
    <property type="project" value="TreeGrafter"/>
</dbReference>
<feature type="active site" description="Charge relay system" evidence="1">
    <location>
        <position position="187"/>
    </location>
</feature>
<evidence type="ECO:0000313" key="4">
    <source>
        <dbReference type="Proteomes" id="UP000017023"/>
    </source>
</evidence>
<evidence type="ECO:0000256" key="1">
    <source>
        <dbReference type="PIRSR" id="PIRSR639069-1"/>
    </source>
</evidence>
<dbReference type="InterPro" id="IPR039069">
    <property type="entry name" value="CE7"/>
</dbReference>
<accession>U2KLJ3</accession>
<dbReference type="Gene3D" id="3.40.50.1820">
    <property type="entry name" value="alpha/beta hydrolase"/>
    <property type="match status" value="1"/>
</dbReference>
<feature type="domain" description="Acetyl xylan esterase" evidence="2">
    <location>
        <begin position="29"/>
        <end position="193"/>
    </location>
</feature>
<dbReference type="InterPro" id="IPR029058">
    <property type="entry name" value="AB_hydrolase_fold"/>
</dbReference>
<feature type="active site" description="Nucleophile" evidence="1">
    <location>
        <position position="69"/>
    </location>
</feature>
<dbReference type="InterPro" id="IPR008391">
    <property type="entry name" value="AXE1_dom"/>
</dbReference>
<dbReference type="AlphaFoldDB" id="U2KLJ3"/>
<sequence>MLNYREPNLTDNVYGRDKTTGKTDYYSYGWGDKEKHYYRGAYLDCVRAIDFVKSQTKVDQKNIYATGGSQGGCFTYVAEGLTRAFKAIAPSITGHADFEEGMKIVNWPRANFLAAKAKLGMNDDEMNRFNAYFDVMNFSAHITCPVITCFSLQDTTDPTRTNLAPFNLLSQVKSEDKVYIINPFLGHATPAEWNKRYLAFFEKYYSEKDPTGIRPINFYAYTNKQTIIYDLMGRKTLHPGKGIYIVNGKKILVK</sequence>
<feature type="active site" description="Charge relay system" evidence="1">
    <location>
        <position position="154"/>
    </location>
</feature>
<gene>
    <name evidence="3" type="ORF">HMPREF9145_1880</name>
</gene>
<dbReference type="SUPFAM" id="SSF53474">
    <property type="entry name" value="alpha/beta-Hydrolases"/>
    <property type="match status" value="1"/>
</dbReference>
<dbReference type="PANTHER" id="PTHR40111">
    <property type="entry name" value="CEPHALOSPORIN-C DEACETYLASE"/>
    <property type="match status" value="1"/>
</dbReference>
<dbReference type="PATRIC" id="fig|1395125.3.peg.2055"/>
<evidence type="ECO:0000313" key="3">
    <source>
        <dbReference type="EMBL" id="ERJ99361.1"/>
    </source>
</evidence>
<organism evidence="3 4">
    <name type="scientific">Segatella salivae F0493</name>
    <dbReference type="NCBI Taxonomy" id="1395125"/>
    <lineage>
        <taxon>Bacteria</taxon>
        <taxon>Pseudomonadati</taxon>
        <taxon>Bacteroidota</taxon>
        <taxon>Bacteroidia</taxon>
        <taxon>Bacteroidales</taxon>
        <taxon>Prevotellaceae</taxon>
        <taxon>Segatella</taxon>
    </lineage>
</organism>
<dbReference type="PANTHER" id="PTHR40111:SF1">
    <property type="entry name" value="CEPHALOSPORIN-C DEACETYLASE"/>
    <property type="match status" value="1"/>
</dbReference>
<protein>
    <submittedName>
        <fullName evidence="3">Peptidase, S9A/B/C family, catalytic domain protein</fullName>
    </submittedName>
</protein>
<dbReference type="Proteomes" id="UP000017023">
    <property type="component" value="Unassembled WGS sequence"/>
</dbReference>
<comment type="caution">
    <text evidence="3">The sequence shown here is derived from an EMBL/GenBank/DDBJ whole genome shotgun (WGS) entry which is preliminary data.</text>
</comment>
<dbReference type="Pfam" id="PF05448">
    <property type="entry name" value="AXE1"/>
    <property type="match status" value="1"/>
</dbReference>